<comment type="caution">
    <text evidence="2">The sequence shown here is derived from an EMBL/GenBank/DDBJ whole genome shotgun (WGS) entry which is preliminary data.</text>
</comment>
<dbReference type="OrthoDB" id="190787at2"/>
<name>A0A2U1ST59_METSR</name>
<dbReference type="CDD" id="cd00038">
    <property type="entry name" value="CAP_ED"/>
    <property type="match status" value="1"/>
</dbReference>
<dbReference type="Gene3D" id="2.60.120.10">
    <property type="entry name" value="Jelly Rolls"/>
    <property type="match status" value="1"/>
</dbReference>
<reference evidence="2 3" key="1">
    <citation type="journal article" date="2018" name="Appl. Microbiol. Biotechnol.">
        <title>Co-cultivation of the strictly anaerobic methanogen Methanosarcina barkeri with aerobic methanotrophs in an oxygen-limited membrane bioreactor.</title>
        <authorList>
            <person name="In 't Zandt M.H."/>
            <person name="van den Bosch T.J.M."/>
            <person name="Rijkers R."/>
            <person name="van Kessel M.A.H.J."/>
            <person name="Jetten M.S.M."/>
            <person name="Welte C.U."/>
        </authorList>
    </citation>
    <scope>NUCLEOTIDE SEQUENCE [LARGE SCALE GENOMIC DNA]</scope>
    <source>
        <strain evidence="2 3">DSM 17706</strain>
    </source>
</reference>
<keyword evidence="3" id="KW-1185">Reference proteome</keyword>
<organism evidence="2 3">
    <name type="scientific">Methylosinus sporium</name>
    <dbReference type="NCBI Taxonomy" id="428"/>
    <lineage>
        <taxon>Bacteria</taxon>
        <taxon>Pseudomonadati</taxon>
        <taxon>Pseudomonadota</taxon>
        <taxon>Alphaproteobacteria</taxon>
        <taxon>Hyphomicrobiales</taxon>
        <taxon>Methylocystaceae</taxon>
        <taxon>Methylosinus</taxon>
    </lineage>
</organism>
<protein>
    <submittedName>
        <fullName evidence="2">Crp/Fnr family transcriptional regulator</fullName>
    </submittedName>
</protein>
<evidence type="ECO:0000313" key="2">
    <source>
        <dbReference type="EMBL" id="PWB94797.1"/>
    </source>
</evidence>
<dbReference type="SUPFAM" id="SSF51206">
    <property type="entry name" value="cAMP-binding domain-like"/>
    <property type="match status" value="1"/>
</dbReference>
<dbReference type="Pfam" id="PF00027">
    <property type="entry name" value="cNMP_binding"/>
    <property type="match status" value="1"/>
</dbReference>
<evidence type="ECO:0000259" key="1">
    <source>
        <dbReference type="PROSITE" id="PS50042"/>
    </source>
</evidence>
<proteinExistence type="predicted"/>
<feature type="domain" description="Cyclic nucleotide-binding" evidence="1">
    <location>
        <begin position="13"/>
        <end position="114"/>
    </location>
</feature>
<dbReference type="EMBL" id="PUIV01000006">
    <property type="protein sequence ID" value="PWB94797.1"/>
    <property type="molecule type" value="Genomic_DNA"/>
</dbReference>
<dbReference type="SMART" id="SM00100">
    <property type="entry name" value="cNMP"/>
    <property type="match status" value="1"/>
</dbReference>
<dbReference type="PROSITE" id="PS50042">
    <property type="entry name" value="CNMP_BINDING_3"/>
    <property type="match status" value="1"/>
</dbReference>
<dbReference type="InterPro" id="IPR014710">
    <property type="entry name" value="RmlC-like_jellyroll"/>
</dbReference>
<dbReference type="InterPro" id="IPR018490">
    <property type="entry name" value="cNMP-bd_dom_sf"/>
</dbReference>
<gene>
    <name evidence="2" type="ORF">C5689_06005</name>
</gene>
<dbReference type="AlphaFoldDB" id="A0A2U1ST59"/>
<dbReference type="Proteomes" id="UP000245137">
    <property type="component" value="Unassembled WGS sequence"/>
</dbReference>
<sequence>MESIEHIVKEHRFFAGMDAGFVALVSGCAKNARFDPGQYLFHESDSADWFFLLRNGSVAIELRDPARGAVTVQTLHEGDLCGLSWLVPPYRWTYDARAIDLVRAIAVDAACLRRKSEADPRLGYDMMKRFMPPLVERLQAARMQMIDIYGAHG</sequence>
<dbReference type="InterPro" id="IPR000595">
    <property type="entry name" value="cNMP-bd_dom"/>
</dbReference>
<accession>A0A2U1ST59</accession>
<evidence type="ECO:0000313" key="3">
    <source>
        <dbReference type="Proteomes" id="UP000245137"/>
    </source>
</evidence>